<keyword evidence="6" id="KW-1185">Reference proteome</keyword>
<keyword evidence="2" id="KW-0472">Membrane</keyword>
<keyword evidence="2" id="KW-0812">Transmembrane</keyword>
<dbReference type="EMBL" id="RAZS01000002">
    <property type="protein sequence ID" value="RKN22636.1"/>
    <property type="molecule type" value="Genomic_DNA"/>
</dbReference>
<dbReference type="Proteomes" id="UP000271548">
    <property type="component" value="Unassembled WGS sequence"/>
</dbReference>
<evidence type="ECO:0000313" key="4">
    <source>
        <dbReference type="EMBL" id="RKN22636.1"/>
    </source>
</evidence>
<feature type="region of interest" description="Disordered" evidence="1">
    <location>
        <begin position="1"/>
        <end position="20"/>
    </location>
</feature>
<evidence type="ECO:0000313" key="6">
    <source>
        <dbReference type="Proteomes" id="UP000271548"/>
    </source>
</evidence>
<comment type="caution">
    <text evidence="5">The sequence shown here is derived from an EMBL/GenBank/DDBJ whole genome shotgun (WGS) entry which is preliminary data.</text>
</comment>
<feature type="transmembrane region" description="Helical" evidence="2">
    <location>
        <begin position="61"/>
        <end position="81"/>
    </location>
</feature>
<dbReference type="Pfam" id="PF09335">
    <property type="entry name" value="VTT_dom"/>
    <property type="match status" value="1"/>
</dbReference>
<evidence type="ECO:0000259" key="3">
    <source>
        <dbReference type="Pfam" id="PF09335"/>
    </source>
</evidence>
<evidence type="ECO:0000256" key="1">
    <source>
        <dbReference type="SAM" id="MobiDB-lite"/>
    </source>
</evidence>
<gene>
    <name evidence="5" type="ORF">D7044_09575</name>
    <name evidence="4" type="ORF">D7147_05610</name>
</gene>
<name>A0A3A9Y9K3_9ACTN</name>
<evidence type="ECO:0000313" key="5">
    <source>
        <dbReference type="EMBL" id="RKN34175.1"/>
    </source>
</evidence>
<dbReference type="AlphaFoldDB" id="A0A3A9Y9K3"/>
<protein>
    <recommendedName>
        <fullName evidence="3">VTT domain-containing protein</fullName>
    </recommendedName>
</protein>
<dbReference type="EMBL" id="RAZT01000004">
    <property type="protein sequence ID" value="RKN34175.1"/>
    <property type="molecule type" value="Genomic_DNA"/>
</dbReference>
<feature type="transmembrane region" description="Helical" evidence="2">
    <location>
        <begin position="32"/>
        <end position="55"/>
    </location>
</feature>
<organism evidence="5 7">
    <name type="scientific">Micromonospora musae</name>
    <dbReference type="NCBI Taxonomy" id="1894970"/>
    <lineage>
        <taxon>Bacteria</taxon>
        <taxon>Bacillati</taxon>
        <taxon>Actinomycetota</taxon>
        <taxon>Actinomycetes</taxon>
        <taxon>Micromonosporales</taxon>
        <taxon>Micromonosporaceae</taxon>
        <taxon>Micromonospora</taxon>
    </lineage>
</organism>
<evidence type="ECO:0000256" key="2">
    <source>
        <dbReference type="SAM" id="Phobius"/>
    </source>
</evidence>
<feature type="domain" description="VTT" evidence="3">
    <location>
        <begin position="50"/>
        <end position="175"/>
    </location>
</feature>
<evidence type="ECO:0000313" key="7">
    <source>
        <dbReference type="Proteomes" id="UP000275865"/>
    </source>
</evidence>
<feature type="compositionally biased region" description="Low complexity" evidence="1">
    <location>
        <begin position="1"/>
        <end position="10"/>
    </location>
</feature>
<proteinExistence type="predicted"/>
<reference evidence="6 7" key="1">
    <citation type="submission" date="2018-09" db="EMBL/GenBank/DDBJ databases">
        <title>Micromonospora sp. nov. MS1-9, isolated from a root of Musa sp.</title>
        <authorList>
            <person name="Kuncharoen N."/>
            <person name="Kudo T."/>
            <person name="Ohkuma M."/>
            <person name="Yuki M."/>
            <person name="Tanasupawat S."/>
        </authorList>
    </citation>
    <scope>NUCLEOTIDE SEQUENCE [LARGE SCALE GENOMIC DNA]</scope>
    <source>
        <strain evidence="5 7">MS1-9</strain>
        <strain evidence="4 6">NGC1-4</strain>
    </source>
</reference>
<accession>A0A3A9Y9K3</accession>
<dbReference type="Proteomes" id="UP000275865">
    <property type="component" value="Unassembled WGS sequence"/>
</dbReference>
<sequence length="180" mass="18525">MGRPRGQGVVRRGGGQAAEAGRPGVNGLVEAAVALGYGFVSALVPVVNAEAYAVVAGRPGGYAVIAVVALAVGQTAGKLLLFEAARRGTGRLARRLARRNRSGRAAARTARWTEPVQRWLSGRRTGLPTVLLSASVGVPPLVLVSVAAGTAGLRRWEFAVACLLGRVLRFAVLALPATLA</sequence>
<keyword evidence="2" id="KW-1133">Transmembrane helix</keyword>
<dbReference type="InterPro" id="IPR032816">
    <property type="entry name" value="VTT_dom"/>
</dbReference>